<feature type="region of interest" description="Disordered" evidence="1">
    <location>
        <begin position="59"/>
        <end position="89"/>
    </location>
</feature>
<evidence type="ECO:0000256" key="1">
    <source>
        <dbReference type="SAM" id="MobiDB-lite"/>
    </source>
</evidence>
<organism evidence="2 3">
    <name type="scientific">Candidatus Electrothrix communis</name>
    <dbReference type="NCBI Taxonomy" id="1859133"/>
    <lineage>
        <taxon>Bacteria</taxon>
        <taxon>Pseudomonadati</taxon>
        <taxon>Thermodesulfobacteriota</taxon>
        <taxon>Desulfobulbia</taxon>
        <taxon>Desulfobulbales</taxon>
        <taxon>Desulfobulbaceae</taxon>
        <taxon>Candidatus Electrothrix</taxon>
    </lineage>
</organism>
<evidence type="ECO:0000313" key="2">
    <source>
        <dbReference type="EMBL" id="RWX47786.1"/>
    </source>
</evidence>
<protein>
    <submittedName>
        <fullName evidence="2">Putative transposase</fullName>
    </submittedName>
</protein>
<proteinExistence type="predicted"/>
<dbReference type="EMBL" id="MTKP01000202">
    <property type="protein sequence ID" value="RWX47786.1"/>
    <property type="molecule type" value="Genomic_DNA"/>
</dbReference>
<gene>
    <name evidence="2" type="ORF">VT98_12021</name>
</gene>
<evidence type="ECO:0000313" key="3">
    <source>
        <dbReference type="Proteomes" id="UP000288086"/>
    </source>
</evidence>
<dbReference type="AlphaFoldDB" id="A0A3S3R1C1"/>
<accession>A0A3S3R1C1</accession>
<keyword evidence="3" id="KW-1185">Reference proteome</keyword>
<name>A0A3S3R1C1_9BACT</name>
<feature type="non-terminal residue" evidence="2">
    <location>
        <position position="1"/>
    </location>
</feature>
<comment type="caution">
    <text evidence="2">The sequence shown here is derived from an EMBL/GenBank/DDBJ whole genome shotgun (WGS) entry which is preliminary data.</text>
</comment>
<reference evidence="2 3" key="1">
    <citation type="submission" date="2017-01" db="EMBL/GenBank/DDBJ databases">
        <title>The cable genome- insights into the physiology and evolution of filamentous bacteria capable of sulfide oxidation via long distance electron transfer.</title>
        <authorList>
            <person name="Schreiber L."/>
            <person name="Bjerg J.T."/>
            <person name="Boggild A."/>
            <person name="Van De Vossenberg J."/>
            <person name="Meysman F."/>
            <person name="Nielsen L.P."/>
            <person name="Schramm A."/>
            <person name="Kjeldsen K.U."/>
        </authorList>
    </citation>
    <scope>NUCLEOTIDE SEQUENCE [LARGE SCALE GENOMIC DNA]</scope>
    <source>
        <strain evidence="2">A1</strain>
    </source>
</reference>
<dbReference type="Proteomes" id="UP000288086">
    <property type="component" value="Unassembled WGS sequence"/>
</dbReference>
<sequence length="89" mass="10039">PHSLYKKSGRTVAERQQAYRELFEQELDPVEIDKIRKATNGNFSLGDDRFNTKISELLGRRVSPGKAGRPKKRADCEYPQFPGDQSTGG</sequence>